<keyword evidence="3" id="KW-1185">Reference proteome</keyword>
<evidence type="ECO:0000313" key="2">
    <source>
        <dbReference type="EMBL" id="KKO18408.1"/>
    </source>
</evidence>
<name>A0A0M2UQN6_9BACT</name>
<comment type="caution">
    <text evidence="2">The sequence shown here is derived from an EMBL/GenBank/DDBJ whole genome shotgun (WGS) entry which is preliminary data.</text>
</comment>
<protein>
    <submittedName>
        <fullName evidence="2">Uncharacterized protein</fullName>
    </submittedName>
</protein>
<dbReference type="AlphaFoldDB" id="A0A0M2UQN6"/>
<proteinExistence type="predicted"/>
<dbReference type="EMBL" id="LAQJ01000273">
    <property type="protein sequence ID" value="KKO18408.1"/>
    <property type="molecule type" value="Genomic_DNA"/>
</dbReference>
<keyword evidence="1" id="KW-1133">Transmembrane helix</keyword>
<evidence type="ECO:0000256" key="1">
    <source>
        <dbReference type="SAM" id="Phobius"/>
    </source>
</evidence>
<reference evidence="2 3" key="1">
    <citation type="journal article" date="2013" name="BMC Microbiol.">
        <title>Identification of the type II cytochrome c maturation pathway in anammox bacteria by comparative genomics.</title>
        <authorList>
            <person name="Ferousi C."/>
            <person name="Speth D.R."/>
            <person name="Reimann J."/>
            <person name="Op den Camp H.J."/>
            <person name="Allen J.W."/>
            <person name="Keltjens J.T."/>
            <person name="Jetten M.S."/>
        </authorList>
    </citation>
    <scope>NUCLEOTIDE SEQUENCE [LARGE SCALE GENOMIC DNA]</scope>
    <source>
        <strain evidence="2">RU1</strain>
    </source>
</reference>
<keyword evidence="1" id="KW-0812">Transmembrane</keyword>
<gene>
    <name evidence="2" type="ORF">BROFUL_02914</name>
</gene>
<sequence length="62" mass="7053">MSIINKTRTYLGSLLTVAGGAGAIMAGAYIFSRIREKHEKEARLERIEQILQKLTEEMEKEE</sequence>
<accession>A0A0M2UQN6</accession>
<evidence type="ECO:0000313" key="3">
    <source>
        <dbReference type="Proteomes" id="UP000034954"/>
    </source>
</evidence>
<organism evidence="2 3">
    <name type="scientific">Candidatus Brocadia fulgida</name>
    <dbReference type="NCBI Taxonomy" id="380242"/>
    <lineage>
        <taxon>Bacteria</taxon>
        <taxon>Pseudomonadati</taxon>
        <taxon>Planctomycetota</taxon>
        <taxon>Candidatus Brocadiia</taxon>
        <taxon>Candidatus Brocadiales</taxon>
        <taxon>Candidatus Brocadiaceae</taxon>
        <taxon>Candidatus Brocadia</taxon>
    </lineage>
</organism>
<feature type="transmembrane region" description="Helical" evidence="1">
    <location>
        <begin position="12"/>
        <end position="31"/>
    </location>
</feature>
<keyword evidence="1" id="KW-0472">Membrane</keyword>
<dbReference type="Proteomes" id="UP000034954">
    <property type="component" value="Unassembled WGS sequence"/>
</dbReference>